<comment type="function">
    <text evidence="5">Specifically dimethylates two adjacent adenosines (A1518 and A1519) in the loop of a conserved hairpin near the 3'-end of 16S rRNA in the 30S particle. May play a critical role in biogenesis of 30S subunits.</text>
</comment>
<protein>
    <recommendedName>
        <fullName evidence="5">Ribosomal RNA small subunit methyltransferase A</fullName>
        <ecNumber evidence="5">2.1.1.182</ecNumber>
    </recommendedName>
    <alternativeName>
        <fullName evidence="5">16S rRNA (adenine(1518)-N(6)/adenine(1519)-N(6))-dimethyltransferase</fullName>
    </alternativeName>
    <alternativeName>
        <fullName evidence="5">16S rRNA dimethyladenosine transferase</fullName>
    </alternativeName>
    <alternativeName>
        <fullName evidence="5">16S rRNA dimethylase</fullName>
    </alternativeName>
    <alternativeName>
        <fullName evidence="5">S-adenosylmethionine-6-N', N'-adenosyl(rRNA) dimethyltransferase</fullName>
    </alternativeName>
</protein>
<name>A0ABR9QXG4_9FIRM</name>
<dbReference type="SMART" id="SM00650">
    <property type="entry name" value="rADc"/>
    <property type="match status" value="1"/>
</dbReference>
<accession>A0ABR9QXG4</accession>
<evidence type="ECO:0000313" key="9">
    <source>
        <dbReference type="Proteomes" id="UP001516588"/>
    </source>
</evidence>
<keyword evidence="2 5" id="KW-0489">Methyltransferase</keyword>
<dbReference type="InterPro" id="IPR020598">
    <property type="entry name" value="rRNA_Ade_methylase_Trfase_N"/>
</dbReference>
<evidence type="ECO:0000256" key="3">
    <source>
        <dbReference type="ARBA" id="ARBA00022679"/>
    </source>
</evidence>
<proteinExistence type="inferred from homology"/>
<keyword evidence="9" id="KW-1185">Reference proteome</keyword>
<dbReference type="GO" id="GO:0052908">
    <property type="term" value="F:16S rRNA (adenine(1518)-N(6)/adenine(1519)-N(6))-dimethyltransferase activity"/>
    <property type="evidence" value="ECO:0007669"/>
    <property type="project" value="UniProtKB-EC"/>
</dbReference>
<evidence type="ECO:0000256" key="4">
    <source>
        <dbReference type="ARBA" id="ARBA00022691"/>
    </source>
</evidence>
<organism evidence="8 9">
    <name type="scientific">Gallibacter intestinalis</name>
    <dbReference type="NCBI Taxonomy" id="2779356"/>
    <lineage>
        <taxon>Bacteria</taxon>
        <taxon>Bacillati</taxon>
        <taxon>Bacillota</taxon>
        <taxon>Clostridia</taxon>
        <taxon>Eubacteriales</taxon>
        <taxon>Eubacteriaceae</taxon>
        <taxon>Gallibacter</taxon>
    </lineage>
</organism>
<evidence type="ECO:0000256" key="5">
    <source>
        <dbReference type="HAMAP-Rule" id="MF_00607"/>
    </source>
</evidence>
<comment type="similarity">
    <text evidence="5">Belongs to the class I-like SAM-binding methyltransferase superfamily. rRNA adenine N(6)-methyltransferase family. RsmA subfamily.</text>
</comment>
<sequence>MKLYSPATIKDIRERYGFRLTKSLGQNFLTDKNIIDNIIEASNIGENDLVIEIGPGIGVITKEAAAKAGSVIAVEIDKNLIPILQETLADETNVKIINRDILKTDLTAVIEEEKKNFPQMESVRIIGNLPYYITTPIIMKLLEDGVPADSITVMMQKEVADRIKAAPGNKERGALSVAVQYYCQVVKVTDVPKEVFVPAPKVDSTVLRLDIRKEKPVELKDDKLFFKAVKSGFAQRRKTLLNSLASGTGLGKDKIGQILEEAGIDPGRRAETLDIDEFAKIANGMFEMNL</sequence>
<gene>
    <name evidence="5 8" type="primary">rsmA</name>
    <name evidence="5" type="synonym">ksgA</name>
    <name evidence="8" type="ORF">INF20_04710</name>
</gene>
<evidence type="ECO:0000256" key="1">
    <source>
        <dbReference type="ARBA" id="ARBA00022552"/>
    </source>
</evidence>
<keyword evidence="1 5" id="KW-0698">rRNA processing</keyword>
<feature type="domain" description="Ribosomal RNA adenine methylase transferase N-terminal" evidence="7">
    <location>
        <begin position="34"/>
        <end position="213"/>
    </location>
</feature>
<dbReference type="PANTHER" id="PTHR11727">
    <property type="entry name" value="DIMETHYLADENOSINE TRANSFERASE"/>
    <property type="match status" value="1"/>
</dbReference>
<dbReference type="CDD" id="cd02440">
    <property type="entry name" value="AdoMet_MTases"/>
    <property type="match status" value="1"/>
</dbReference>
<evidence type="ECO:0000259" key="7">
    <source>
        <dbReference type="SMART" id="SM00650"/>
    </source>
</evidence>
<dbReference type="Pfam" id="PF00398">
    <property type="entry name" value="RrnaAD"/>
    <property type="match status" value="1"/>
</dbReference>
<dbReference type="EMBL" id="JADCKA010000006">
    <property type="protein sequence ID" value="MBE5035583.1"/>
    <property type="molecule type" value="Genomic_DNA"/>
</dbReference>
<feature type="binding site" evidence="5 6">
    <location>
        <position position="128"/>
    </location>
    <ligand>
        <name>S-adenosyl-L-methionine</name>
        <dbReference type="ChEBI" id="CHEBI:59789"/>
    </ligand>
</feature>
<dbReference type="PANTHER" id="PTHR11727:SF7">
    <property type="entry name" value="DIMETHYLADENOSINE TRANSFERASE-RELATED"/>
    <property type="match status" value="1"/>
</dbReference>
<dbReference type="NCBIfam" id="TIGR00755">
    <property type="entry name" value="ksgA"/>
    <property type="match status" value="1"/>
</dbReference>
<feature type="binding site" evidence="5 6">
    <location>
        <position position="29"/>
    </location>
    <ligand>
        <name>S-adenosyl-L-methionine</name>
        <dbReference type="ChEBI" id="CHEBI:59789"/>
    </ligand>
</feature>
<dbReference type="EC" id="2.1.1.182" evidence="5"/>
<dbReference type="InterPro" id="IPR020596">
    <property type="entry name" value="rRNA_Ade_Mease_Trfase_CS"/>
</dbReference>
<evidence type="ECO:0000313" key="8">
    <source>
        <dbReference type="EMBL" id="MBE5035583.1"/>
    </source>
</evidence>
<feature type="binding site" evidence="5 6">
    <location>
        <position position="75"/>
    </location>
    <ligand>
        <name>S-adenosyl-L-methionine</name>
        <dbReference type="ChEBI" id="CHEBI:59789"/>
    </ligand>
</feature>
<evidence type="ECO:0000256" key="2">
    <source>
        <dbReference type="ARBA" id="ARBA00022603"/>
    </source>
</evidence>
<dbReference type="RefSeq" id="WP_226385231.1">
    <property type="nucleotide sequence ID" value="NZ_JADCKA010000006.1"/>
</dbReference>
<feature type="binding site" evidence="5 6">
    <location>
        <position position="54"/>
    </location>
    <ligand>
        <name>S-adenosyl-L-methionine</name>
        <dbReference type="ChEBI" id="CHEBI:59789"/>
    </ligand>
</feature>
<evidence type="ECO:0000256" key="6">
    <source>
        <dbReference type="PROSITE-ProRule" id="PRU01026"/>
    </source>
</evidence>
<dbReference type="InterPro" id="IPR011530">
    <property type="entry name" value="rRNA_adenine_dimethylase"/>
</dbReference>
<dbReference type="PROSITE" id="PS51689">
    <property type="entry name" value="SAM_RNA_A_N6_MT"/>
    <property type="match status" value="1"/>
</dbReference>
<feature type="binding site" evidence="5 6">
    <location>
        <position position="100"/>
    </location>
    <ligand>
        <name>S-adenosyl-L-methionine</name>
        <dbReference type="ChEBI" id="CHEBI:59789"/>
    </ligand>
</feature>
<comment type="catalytic activity">
    <reaction evidence="5">
        <text>adenosine(1518)/adenosine(1519) in 16S rRNA + 4 S-adenosyl-L-methionine = N(6)-dimethyladenosine(1518)/N(6)-dimethyladenosine(1519) in 16S rRNA + 4 S-adenosyl-L-homocysteine + 4 H(+)</text>
        <dbReference type="Rhea" id="RHEA:19609"/>
        <dbReference type="Rhea" id="RHEA-COMP:10232"/>
        <dbReference type="Rhea" id="RHEA-COMP:10233"/>
        <dbReference type="ChEBI" id="CHEBI:15378"/>
        <dbReference type="ChEBI" id="CHEBI:57856"/>
        <dbReference type="ChEBI" id="CHEBI:59789"/>
        <dbReference type="ChEBI" id="CHEBI:74411"/>
        <dbReference type="ChEBI" id="CHEBI:74493"/>
        <dbReference type="EC" id="2.1.1.182"/>
    </reaction>
</comment>
<comment type="caution">
    <text evidence="8">The sequence shown here is derived from an EMBL/GenBank/DDBJ whole genome shotgun (WGS) entry which is preliminary data.</text>
</comment>
<keyword evidence="3 5" id="KW-0808">Transferase</keyword>
<keyword evidence="5 6" id="KW-0694">RNA-binding</keyword>
<feature type="binding site" evidence="5 6">
    <location>
        <position position="27"/>
    </location>
    <ligand>
        <name>S-adenosyl-L-methionine</name>
        <dbReference type="ChEBI" id="CHEBI:59789"/>
    </ligand>
</feature>
<keyword evidence="4 5" id="KW-0949">S-adenosyl-L-methionine</keyword>
<comment type="subcellular location">
    <subcellularLocation>
        <location evidence="5">Cytoplasm</location>
    </subcellularLocation>
</comment>
<keyword evidence="5" id="KW-0963">Cytoplasm</keyword>
<dbReference type="PROSITE" id="PS01131">
    <property type="entry name" value="RRNA_A_DIMETH"/>
    <property type="match status" value="1"/>
</dbReference>
<reference evidence="8 9" key="1">
    <citation type="submission" date="2020-10" db="EMBL/GenBank/DDBJ databases">
        <title>ChiBAC.</title>
        <authorList>
            <person name="Zenner C."/>
            <person name="Hitch T.C.A."/>
            <person name="Clavel T."/>
        </authorList>
    </citation>
    <scope>NUCLEOTIDE SEQUENCE [LARGE SCALE GENOMIC DNA]</scope>
    <source>
        <strain evidence="8 9">DSM 108706</strain>
    </source>
</reference>
<dbReference type="Proteomes" id="UP001516588">
    <property type="component" value="Unassembled WGS sequence"/>
</dbReference>
<dbReference type="HAMAP" id="MF_00607">
    <property type="entry name" value="16SrRNA_methyltr_A"/>
    <property type="match status" value="1"/>
</dbReference>
<dbReference type="InterPro" id="IPR001737">
    <property type="entry name" value="KsgA/Erm"/>
</dbReference>